<keyword evidence="4 5" id="KW-0472">Membrane</keyword>
<dbReference type="NCBIfam" id="TIGR00945">
    <property type="entry name" value="tatC"/>
    <property type="match status" value="1"/>
</dbReference>
<dbReference type="InterPro" id="IPR019820">
    <property type="entry name" value="Sec-indep_translocase_CS"/>
</dbReference>
<evidence type="ECO:0000313" key="7">
    <source>
        <dbReference type="Proteomes" id="UP001333102"/>
    </source>
</evidence>
<evidence type="ECO:0000256" key="2">
    <source>
        <dbReference type="ARBA" id="ARBA00022692"/>
    </source>
</evidence>
<dbReference type="PANTHER" id="PTHR30371:SF0">
    <property type="entry name" value="SEC-INDEPENDENT PROTEIN TRANSLOCASE PROTEIN TATC, CHLOROPLASTIC-RELATED"/>
    <property type="match status" value="1"/>
</dbReference>
<dbReference type="Proteomes" id="UP001333102">
    <property type="component" value="Chromosome"/>
</dbReference>
<proteinExistence type="inferred from homology"/>
<protein>
    <recommendedName>
        <fullName evidence="5">Sec-independent protein translocase protein TatC</fullName>
    </recommendedName>
</protein>
<keyword evidence="5" id="KW-0811">Translocation</keyword>
<evidence type="ECO:0000256" key="3">
    <source>
        <dbReference type="ARBA" id="ARBA00022989"/>
    </source>
</evidence>
<comment type="subunit">
    <text evidence="5">Forms a complex with TatA.</text>
</comment>
<dbReference type="EMBL" id="CP141614">
    <property type="protein sequence ID" value="WRP15099.1"/>
    <property type="molecule type" value="Genomic_DNA"/>
</dbReference>
<feature type="transmembrane region" description="Helical" evidence="5">
    <location>
        <begin position="203"/>
        <end position="220"/>
    </location>
</feature>
<feature type="transmembrane region" description="Helical" evidence="5">
    <location>
        <begin position="114"/>
        <end position="138"/>
    </location>
</feature>
<dbReference type="InterPro" id="IPR002033">
    <property type="entry name" value="TatC"/>
</dbReference>
<evidence type="ECO:0000256" key="1">
    <source>
        <dbReference type="ARBA" id="ARBA00004141"/>
    </source>
</evidence>
<accession>A0ABZ1BQL7</accession>
<dbReference type="HAMAP" id="MF_00902">
    <property type="entry name" value="TatC"/>
    <property type="match status" value="1"/>
</dbReference>
<dbReference type="PRINTS" id="PR01840">
    <property type="entry name" value="TATCFAMILY"/>
</dbReference>
<keyword evidence="5" id="KW-1003">Cell membrane</keyword>
<feature type="transmembrane region" description="Helical" evidence="5">
    <location>
        <begin position="226"/>
        <end position="247"/>
    </location>
</feature>
<comment type="similarity">
    <text evidence="5">Belongs to the TatC family.</text>
</comment>
<keyword evidence="3 5" id="KW-1133">Transmembrane helix</keyword>
<keyword evidence="2 5" id="KW-0812">Transmembrane</keyword>
<keyword evidence="7" id="KW-1185">Reference proteome</keyword>
<dbReference type="PROSITE" id="PS01218">
    <property type="entry name" value="TATC"/>
    <property type="match status" value="1"/>
</dbReference>
<gene>
    <name evidence="5 6" type="primary">tatC</name>
    <name evidence="6" type="ORF">VLY81_02685</name>
</gene>
<evidence type="ECO:0000313" key="6">
    <source>
        <dbReference type="EMBL" id="WRP15099.1"/>
    </source>
</evidence>
<evidence type="ECO:0000256" key="5">
    <source>
        <dbReference type="HAMAP-Rule" id="MF_00902"/>
    </source>
</evidence>
<feature type="transmembrane region" description="Helical" evidence="5">
    <location>
        <begin position="166"/>
        <end position="191"/>
    </location>
</feature>
<feature type="transmembrane region" description="Helical" evidence="5">
    <location>
        <begin position="77"/>
        <end position="102"/>
    </location>
</feature>
<comment type="subcellular location">
    <subcellularLocation>
        <location evidence="5">Cell membrane</location>
        <topology evidence="5">Multi-pass membrane protein</topology>
    </subcellularLocation>
    <subcellularLocation>
        <location evidence="1">Membrane</location>
        <topology evidence="1">Multi-pass membrane protein</topology>
    </subcellularLocation>
</comment>
<dbReference type="RefSeq" id="WP_324669488.1">
    <property type="nucleotide sequence ID" value="NZ_CP141614.1"/>
</dbReference>
<keyword evidence="5" id="KW-0653">Protein transport</keyword>
<sequence>MSQPPQESPWEQLAQYLRRSPLVHRFEAIRRYLGAALIVFVAAATAAFSLAPAVLQDMQRRMPGSDELVMLAPAEGFLVRIKVALAMGAATAVPLVMLGVWAAATRGRPRGRRLVTFLAIPVSLGLFGLGAWFAYGWIVPAALRFLLGFAADRLEAMISVNSYVNFILSIVVPFGLVFQLPLLVFFLARLGILRHRTLAERRGFAVVGIAALAAALTPGPDVFSQLLMAIPLVVLYEVSIWVAWLAAPRARRRESDPAWRPS</sequence>
<name>A0ABZ1BQL7_9FIRM</name>
<reference evidence="7" key="1">
    <citation type="submission" date="2023-12" db="EMBL/GenBank/DDBJ databases">
        <title>Novel isolates from deep terrestrial aquifers shed light on the physiology and ecology of the class Limnochordia.</title>
        <authorList>
            <person name="Karnachuk O.V."/>
            <person name="Lukina A.P."/>
            <person name="Avakyan M.R."/>
            <person name="Kadnikov V."/>
            <person name="Begmatov S."/>
            <person name="Beletsky A.V."/>
            <person name="Mardanov A.V."/>
            <person name="Ravin N.V."/>
        </authorList>
    </citation>
    <scope>NUCLEOTIDE SEQUENCE [LARGE SCALE GENOMIC DNA]</scope>
    <source>
        <strain evidence="7">LN</strain>
    </source>
</reference>
<dbReference type="PANTHER" id="PTHR30371">
    <property type="entry name" value="SEC-INDEPENDENT PROTEIN TRANSLOCASE PROTEIN TATC"/>
    <property type="match status" value="1"/>
</dbReference>
<evidence type="ECO:0000256" key="4">
    <source>
        <dbReference type="ARBA" id="ARBA00023136"/>
    </source>
</evidence>
<comment type="function">
    <text evidence="5">Part of the twin-arginine translocation (Tat) system that transports large folded proteins containing a characteristic twin-arginine motif in their signal peptide across membranes.</text>
</comment>
<organism evidence="6 7">
    <name type="scientific">Geochorda subterranea</name>
    <dbReference type="NCBI Taxonomy" id="3109564"/>
    <lineage>
        <taxon>Bacteria</taxon>
        <taxon>Bacillati</taxon>
        <taxon>Bacillota</taxon>
        <taxon>Limnochordia</taxon>
        <taxon>Limnochordales</taxon>
        <taxon>Geochordaceae</taxon>
        <taxon>Geochorda</taxon>
    </lineage>
</organism>
<keyword evidence="5" id="KW-0813">Transport</keyword>
<dbReference type="Pfam" id="PF00902">
    <property type="entry name" value="TatC"/>
    <property type="match status" value="1"/>
</dbReference>
<feature type="transmembrane region" description="Helical" evidence="5">
    <location>
        <begin position="32"/>
        <end position="55"/>
    </location>
</feature>